<dbReference type="InterPro" id="IPR036322">
    <property type="entry name" value="WD40_repeat_dom_sf"/>
</dbReference>
<dbReference type="Proteomes" id="UP001209570">
    <property type="component" value="Unassembled WGS sequence"/>
</dbReference>
<sequence length="146" mass="16292">MLADSLVDQHHSHLWFPCVRRHPSRDVLVAQTNANQALFFRASAPFRRLRHWRPLSGSHETDGLAVRCSFSPSGDTVVSGDARGRVAWYALSSQRCVRQRQVLPPTTSALVAESHPVDPQQLLVAGSCGRLRLLNEQHRVAVDPNQ</sequence>
<dbReference type="PANTHER" id="PTHR44566:SF1">
    <property type="entry name" value="WD REPEAT-CONTAINING PROTEIN 25"/>
    <property type="match status" value="1"/>
</dbReference>
<organism evidence="1 2">
    <name type="scientific">Pythium insidiosum</name>
    <name type="common">Pythiosis disease agent</name>
    <dbReference type="NCBI Taxonomy" id="114742"/>
    <lineage>
        <taxon>Eukaryota</taxon>
        <taxon>Sar</taxon>
        <taxon>Stramenopiles</taxon>
        <taxon>Oomycota</taxon>
        <taxon>Peronosporomycetes</taxon>
        <taxon>Pythiales</taxon>
        <taxon>Pythiaceae</taxon>
        <taxon>Pythium</taxon>
    </lineage>
</organism>
<dbReference type="InterPro" id="IPR053053">
    <property type="entry name" value="WD_repeat_protein"/>
</dbReference>
<reference evidence="1" key="1">
    <citation type="submission" date="2021-12" db="EMBL/GenBank/DDBJ databases">
        <title>Prjna785345.</title>
        <authorList>
            <person name="Rujirawat T."/>
            <person name="Krajaejun T."/>
        </authorList>
    </citation>
    <scope>NUCLEOTIDE SEQUENCE</scope>
    <source>
        <strain evidence="1">Pi057C3</strain>
    </source>
</reference>
<dbReference type="Gene3D" id="2.130.10.10">
    <property type="entry name" value="YVTN repeat-like/Quinoprotein amine dehydrogenase"/>
    <property type="match status" value="1"/>
</dbReference>
<protein>
    <submittedName>
        <fullName evidence="1">Uncharacterized protein</fullName>
    </submittedName>
</protein>
<dbReference type="SUPFAM" id="SSF50978">
    <property type="entry name" value="WD40 repeat-like"/>
    <property type="match status" value="1"/>
</dbReference>
<proteinExistence type="predicted"/>
<dbReference type="PANTHER" id="PTHR44566">
    <property type="entry name" value="TRANSDUCIN/WD40 REPEAT-LIKE SUPERFAMILY PROTEIN"/>
    <property type="match status" value="1"/>
</dbReference>
<evidence type="ECO:0000313" key="1">
    <source>
        <dbReference type="EMBL" id="KAJ0399899.1"/>
    </source>
</evidence>
<dbReference type="InterPro" id="IPR015943">
    <property type="entry name" value="WD40/YVTN_repeat-like_dom_sf"/>
</dbReference>
<dbReference type="EMBL" id="JAKCXM010000168">
    <property type="protein sequence ID" value="KAJ0399899.1"/>
    <property type="molecule type" value="Genomic_DNA"/>
</dbReference>
<dbReference type="AlphaFoldDB" id="A0AAD5LJ48"/>
<accession>A0AAD5LJ48</accession>
<comment type="caution">
    <text evidence="1">The sequence shown here is derived from an EMBL/GenBank/DDBJ whole genome shotgun (WGS) entry which is preliminary data.</text>
</comment>
<evidence type="ECO:0000313" key="2">
    <source>
        <dbReference type="Proteomes" id="UP001209570"/>
    </source>
</evidence>
<gene>
    <name evidence="1" type="ORF">P43SY_008105</name>
</gene>
<name>A0AAD5LJ48_PYTIN</name>
<keyword evidence="2" id="KW-1185">Reference proteome</keyword>